<dbReference type="EMBL" id="MUBJ01000004">
    <property type="protein sequence ID" value="OTA17284.1"/>
    <property type="molecule type" value="Genomic_DNA"/>
</dbReference>
<evidence type="ECO:0000313" key="2">
    <source>
        <dbReference type="EMBL" id="OTA17284.1"/>
    </source>
</evidence>
<evidence type="ECO:0000313" key="3">
    <source>
        <dbReference type="Proteomes" id="UP000194350"/>
    </source>
</evidence>
<name>A0A1Y2SF20_9GAMM</name>
<gene>
    <name evidence="2" type="ORF">Xvie_01129</name>
</gene>
<dbReference type="RefSeq" id="WP_086108372.1">
    <property type="nucleotide sequence ID" value="NZ_CAWNGD010000084.1"/>
</dbReference>
<dbReference type="AlphaFoldDB" id="A0A1Y2SF20"/>
<sequence length="108" mass="12326">MKYKKNLSFIIILITLSIGTAQAAKQVCPPRNRNGFTRGHIGTIAAFYHARYFTFNLKEYPNYWIIVSSKNGLDSRNIFYNMLITAKAHNFSVSLICKNDNLGVLNLH</sequence>
<keyword evidence="3" id="KW-1185">Reference proteome</keyword>
<keyword evidence="1" id="KW-0732">Signal</keyword>
<reference evidence="2 3" key="1">
    <citation type="submission" date="2016-10" db="EMBL/GenBank/DDBJ databases">
        <title>Systematic genetic and metabolomic analysis of Xenorhabdus and Photorhabdus spp., highlights the requirements for a dual symbiotic and pathogenic life style.</title>
        <authorList>
            <person name="Tobias N.J."/>
            <person name="Wolff H."/>
            <person name="Djahanschiri B."/>
            <person name="Pidot S.J."/>
            <person name="Stinear T.P."/>
            <person name="Ebersberger I."/>
            <person name="Bode H.B."/>
        </authorList>
    </citation>
    <scope>NUCLEOTIDE SEQUENCE [LARGE SCALE GENOMIC DNA]</scope>
    <source>
        <strain evidence="2 3">DSM 22392</strain>
    </source>
</reference>
<organism evidence="2 3">
    <name type="scientific">Xenorhabdus vietnamensis</name>
    <dbReference type="NCBI Taxonomy" id="351656"/>
    <lineage>
        <taxon>Bacteria</taxon>
        <taxon>Pseudomonadati</taxon>
        <taxon>Pseudomonadota</taxon>
        <taxon>Gammaproteobacteria</taxon>
        <taxon>Enterobacterales</taxon>
        <taxon>Morganellaceae</taxon>
        <taxon>Xenorhabdus</taxon>
    </lineage>
</organism>
<dbReference type="Proteomes" id="UP000194350">
    <property type="component" value="Unassembled WGS sequence"/>
</dbReference>
<accession>A0A1Y2SF20</accession>
<proteinExistence type="predicted"/>
<comment type="caution">
    <text evidence="2">The sequence shown here is derived from an EMBL/GenBank/DDBJ whole genome shotgun (WGS) entry which is preliminary data.</text>
</comment>
<protein>
    <submittedName>
        <fullName evidence="2">Uncharacterized protein</fullName>
    </submittedName>
</protein>
<evidence type="ECO:0000256" key="1">
    <source>
        <dbReference type="SAM" id="SignalP"/>
    </source>
</evidence>
<feature type="chain" id="PRO_5012486119" evidence="1">
    <location>
        <begin position="24"/>
        <end position="108"/>
    </location>
</feature>
<feature type="signal peptide" evidence="1">
    <location>
        <begin position="1"/>
        <end position="23"/>
    </location>
</feature>